<evidence type="ECO:0000313" key="3">
    <source>
        <dbReference type="Proteomes" id="UP000198426"/>
    </source>
</evidence>
<evidence type="ECO:0000313" key="2">
    <source>
        <dbReference type="EMBL" id="SNS24408.1"/>
    </source>
</evidence>
<protein>
    <recommendedName>
        <fullName evidence="4">Repeat domain-containing protein</fullName>
    </recommendedName>
</protein>
<sequence>MRAGRIGFCLSAALAGLVLAGPSVAAVGCAEGDGAWVTRACYDVTQPGRPAYGHDVLGGTPEWDTLRVELGPRGRAALGETAISMVVPESQIIEDIAPRVAQVDGAGAPEVVMVISDRSLGARLAVLELSSRRLIATPPIGTRNRWLAPVGVADLDGDGAVELAYVDRPHLARVLRVWRYQDGGLAQVAAVEGVTNHRIGENSISGGLRDCGSGPEMLVASADWSRVVTATLAGGQLVLRDLGLPATGAGFAAAMECGG</sequence>
<name>A0A239CXC3_9RHOB</name>
<keyword evidence="3" id="KW-1185">Reference proteome</keyword>
<dbReference type="EMBL" id="FZOY01000001">
    <property type="protein sequence ID" value="SNS24408.1"/>
    <property type="molecule type" value="Genomic_DNA"/>
</dbReference>
<organism evidence="2 3">
    <name type="scientific">Tropicimonas sediminicola</name>
    <dbReference type="NCBI Taxonomy" id="1031541"/>
    <lineage>
        <taxon>Bacteria</taxon>
        <taxon>Pseudomonadati</taxon>
        <taxon>Pseudomonadota</taxon>
        <taxon>Alphaproteobacteria</taxon>
        <taxon>Rhodobacterales</taxon>
        <taxon>Roseobacteraceae</taxon>
        <taxon>Tropicimonas</taxon>
    </lineage>
</organism>
<dbReference type="Proteomes" id="UP000198426">
    <property type="component" value="Unassembled WGS sequence"/>
</dbReference>
<reference evidence="2 3" key="1">
    <citation type="submission" date="2017-06" db="EMBL/GenBank/DDBJ databases">
        <authorList>
            <person name="Kim H.J."/>
            <person name="Triplett B.A."/>
        </authorList>
    </citation>
    <scope>NUCLEOTIDE SEQUENCE [LARGE SCALE GENOMIC DNA]</scope>
    <source>
        <strain evidence="2 3">DSM 29339</strain>
    </source>
</reference>
<feature type="chain" id="PRO_5012285990" description="Repeat domain-containing protein" evidence="1">
    <location>
        <begin position="26"/>
        <end position="259"/>
    </location>
</feature>
<proteinExistence type="predicted"/>
<keyword evidence="1" id="KW-0732">Signal</keyword>
<dbReference type="InterPro" id="IPR028994">
    <property type="entry name" value="Integrin_alpha_N"/>
</dbReference>
<dbReference type="SUPFAM" id="SSF69318">
    <property type="entry name" value="Integrin alpha N-terminal domain"/>
    <property type="match status" value="1"/>
</dbReference>
<dbReference type="PROSITE" id="PS51257">
    <property type="entry name" value="PROKAR_LIPOPROTEIN"/>
    <property type="match status" value="1"/>
</dbReference>
<dbReference type="AlphaFoldDB" id="A0A239CXC3"/>
<gene>
    <name evidence="2" type="ORF">SAMN05421757_101514</name>
</gene>
<feature type="signal peptide" evidence="1">
    <location>
        <begin position="1"/>
        <end position="25"/>
    </location>
</feature>
<evidence type="ECO:0008006" key="4">
    <source>
        <dbReference type="Google" id="ProtNLM"/>
    </source>
</evidence>
<accession>A0A239CXC3</accession>
<dbReference type="RefSeq" id="WP_245837706.1">
    <property type="nucleotide sequence ID" value="NZ_FZOY01000001.1"/>
</dbReference>
<evidence type="ECO:0000256" key="1">
    <source>
        <dbReference type="SAM" id="SignalP"/>
    </source>
</evidence>